<evidence type="ECO:0000313" key="2">
    <source>
        <dbReference type="Proteomes" id="UP000441399"/>
    </source>
</evidence>
<dbReference type="OrthoDB" id="7859710at2"/>
<dbReference type="EMBL" id="CACSIO010000006">
    <property type="protein sequence ID" value="CAA0100826.1"/>
    <property type="molecule type" value="Genomic_DNA"/>
</dbReference>
<dbReference type="Proteomes" id="UP000441399">
    <property type="component" value="Unassembled WGS sequence"/>
</dbReference>
<organism evidence="1 2">
    <name type="scientific">BD1-7 clade bacterium</name>
    <dbReference type="NCBI Taxonomy" id="2029982"/>
    <lineage>
        <taxon>Bacteria</taxon>
        <taxon>Pseudomonadati</taxon>
        <taxon>Pseudomonadota</taxon>
        <taxon>Gammaproteobacteria</taxon>
        <taxon>Cellvibrionales</taxon>
        <taxon>Spongiibacteraceae</taxon>
        <taxon>BD1-7 clade</taxon>
    </lineage>
</organism>
<keyword evidence="2" id="KW-1185">Reference proteome</keyword>
<proteinExistence type="predicted"/>
<protein>
    <recommendedName>
        <fullName evidence="3">ABM domain-containing protein</fullName>
    </recommendedName>
</protein>
<dbReference type="AlphaFoldDB" id="A0A5S9PB48"/>
<reference evidence="1 2" key="1">
    <citation type="submission" date="2019-11" db="EMBL/GenBank/DDBJ databases">
        <authorList>
            <person name="Holert J."/>
        </authorList>
    </citation>
    <scope>NUCLEOTIDE SEQUENCE [LARGE SCALE GENOMIC DNA]</scope>
    <source>
        <strain evidence="1">SB11_3</strain>
    </source>
</reference>
<accession>A0A5S9PB48</accession>
<evidence type="ECO:0000313" key="1">
    <source>
        <dbReference type="EMBL" id="CAA0100826.1"/>
    </source>
</evidence>
<name>A0A5S9PB48_9GAMM</name>
<dbReference type="InterPro" id="IPR011008">
    <property type="entry name" value="Dimeric_a/b-barrel"/>
</dbReference>
<sequence>MSATAHSLVIDSTAPVGVIEYVTFPALETTSDAELLAALRASDAVLNTIDGFIRRCFSRQDDGLWAETVFWRDRDAAEAGLSVFLNDPRSRALLDLIDGENVEIRYSEVLADTQMA</sequence>
<evidence type="ECO:0008006" key="3">
    <source>
        <dbReference type="Google" id="ProtNLM"/>
    </source>
</evidence>
<gene>
    <name evidence="1" type="ORF">OPDIPICF_04358</name>
</gene>
<dbReference type="SUPFAM" id="SSF54909">
    <property type="entry name" value="Dimeric alpha+beta barrel"/>
    <property type="match status" value="1"/>
</dbReference>